<feature type="transmembrane region" description="Helical" evidence="7">
    <location>
        <begin position="139"/>
        <end position="165"/>
    </location>
</feature>
<dbReference type="CDD" id="cd06261">
    <property type="entry name" value="TM_PBP2"/>
    <property type="match status" value="1"/>
</dbReference>
<name>A0ABR9I9V1_9PSEU</name>
<dbReference type="Pfam" id="PF00528">
    <property type="entry name" value="BPD_transp_1"/>
    <property type="match status" value="1"/>
</dbReference>
<feature type="transmembrane region" description="Helical" evidence="7">
    <location>
        <begin position="107"/>
        <end position="127"/>
    </location>
</feature>
<keyword evidence="6 7" id="KW-0472">Membrane</keyword>
<dbReference type="InterPro" id="IPR035906">
    <property type="entry name" value="MetI-like_sf"/>
</dbReference>
<comment type="caution">
    <text evidence="9">The sequence shown here is derived from an EMBL/GenBank/DDBJ whole genome shotgun (WGS) entry which is preliminary data.</text>
</comment>
<comment type="similarity">
    <text evidence="7">Belongs to the binding-protein-dependent transport system permease family.</text>
</comment>
<evidence type="ECO:0000313" key="9">
    <source>
        <dbReference type="EMBL" id="MBE1499956.1"/>
    </source>
</evidence>
<organism evidence="9 10">
    <name type="scientific">Amycolatopsis lexingtonensis</name>
    <dbReference type="NCBI Taxonomy" id="218822"/>
    <lineage>
        <taxon>Bacteria</taxon>
        <taxon>Bacillati</taxon>
        <taxon>Actinomycetota</taxon>
        <taxon>Actinomycetes</taxon>
        <taxon>Pseudonocardiales</taxon>
        <taxon>Pseudonocardiaceae</taxon>
        <taxon>Amycolatopsis</taxon>
    </lineage>
</organism>
<dbReference type="Proteomes" id="UP000631670">
    <property type="component" value="Unassembled WGS sequence"/>
</dbReference>
<sequence length="321" mass="33712">MALVKRYLLRRAGQAVFVLWAAFTLSFLILYLLPGDAVSAKLAGGEAGASMTPEQVAAARAEYGLDSPLPVQYLKRLVSALHGDFGRSVATGDDATHMVVTALPPTLAVTGLALVFAVVFGGGSAFLGTFTRFRWLRQALLSLPSLAISLPPFWVGLLLIQFFSFRLRLLPALGTQGFAAVILPAITLALPTGAIIGQVLAKSLATQQEQPYAEIAAAKGASRWRVHFGHLLRNAAVPTLTVAGVVAGNLVAGSVITETVFSRDGVGRVTASAVTAQDVPVVQAVIVLAALVFVVLNLVVDLLYPLLDPRIARTPAEVARG</sequence>
<dbReference type="InterPro" id="IPR045621">
    <property type="entry name" value="BPD_transp_1_N"/>
</dbReference>
<comment type="subcellular location">
    <subcellularLocation>
        <location evidence="1 7">Cell membrane</location>
        <topology evidence="1 7">Multi-pass membrane protein</topology>
    </subcellularLocation>
</comment>
<keyword evidence="2 7" id="KW-0813">Transport</keyword>
<keyword evidence="5 7" id="KW-1133">Transmembrane helix</keyword>
<feature type="domain" description="ABC transmembrane type-1" evidence="8">
    <location>
        <begin position="103"/>
        <end position="304"/>
    </location>
</feature>
<dbReference type="SUPFAM" id="SSF161098">
    <property type="entry name" value="MetI-like"/>
    <property type="match status" value="1"/>
</dbReference>
<dbReference type="PANTHER" id="PTHR43163:SF6">
    <property type="entry name" value="DIPEPTIDE TRANSPORT SYSTEM PERMEASE PROTEIN DPPB-RELATED"/>
    <property type="match status" value="1"/>
</dbReference>
<feature type="transmembrane region" description="Helical" evidence="7">
    <location>
        <begin position="12"/>
        <end position="33"/>
    </location>
</feature>
<keyword evidence="3" id="KW-1003">Cell membrane</keyword>
<dbReference type="PROSITE" id="PS50928">
    <property type="entry name" value="ABC_TM1"/>
    <property type="match status" value="1"/>
</dbReference>
<dbReference type="PANTHER" id="PTHR43163">
    <property type="entry name" value="DIPEPTIDE TRANSPORT SYSTEM PERMEASE PROTEIN DPPB-RELATED"/>
    <property type="match status" value="1"/>
</dbReference>
<feature type="transmembrane region" description="Helical" evidence="7">
    <location>
        <begin position="281"/>
        <end position="304"/>
    </location>
</feature>
<evidence type="ECO:0000256" key="3">
    <source>
        <dbReference type="ARBA" id="ARBA00022475"/>
    </source>
</evidence>
<evidence type="ECO:0000256" key="2">
    <source>
        <dbReference type="ARBA" id="ARBA00022448"/>
    </source>
</evidence>
<evidence type="ECO:0000256" key="6">
    <source>
        <dbReference type="ARBA" id="ARBA00023136"/>
    </source>
</evidence>
<dbReference type="InterPro" id="IPR000515">
    <property type="entry name" value="MetI-like"/>
</dbReference>
<evidence type="ECO:0000259" key="8">
    <source>
        <dbReference type="PROSITE" id="PS50928"/>
    </source>
</evidence>
<proteinExistence type="inferred from homology"/>
<evidence type="ECO:0000313" key="10">
    <source>
        <dbReference type="Proteomes" id="UP000631670"/>
    </source>
</evidence>
<dbReference type="Gene3D" id="1.10.3720.10">
    <property type="entry name" value="MetI-like"/>
    <property type="match status" value="1"/>
</dbReference>
<dbReference type="EMBL" id="JADBEG010000001">
    <property type="protein sequence ID" value="MBE1499956.1"/>
    <property type="molecule type" value="Genomic_DNA"/>
</dbReference>
<feature type="transmembrane region" description="Helical" evidence="7">
    <location>
        <begin position="235"/>
        <end position="261"/>
    </location>
</feature>
<dbReference type="Pfam" id="PF19300">
    <property type="entry name" value="BPD_transp_1_N"/>
    <property type="match status" value="1"/>
</dbReference>
<feature type="transmembrane region" description="Helical" evidence="7">
    <location>
        <begin position="177"/>
        <end position="201"/>
    </location>
</feature>
<accession>A0ABR9I9V1</accession>
<gene>
    <name evidence="9" type="ORF">H4696_007056</name>
</gene>
<evidence type="ECO:0000256" key="7">
    <source>
        <dbReference type="RuleBase" id="RU363032"/>
    </source>
</evidence>
<keyword evidence="4 7" id="KW-0812">Transmembrane</keyword>
<protein>
    <submittedName>
        <fullName evidence="9">Peptide/nickel transport system permease protein</fullName>
    </submittedName>
</protein>
<reference evidence="9 10" key="1">
    <citation type="submission" date="2020-10" db="EMBL/GenBank/DDBJ databases">
        <title>Sequencing the genomes of 1000 actinobacteria strains.</title>
        <authorList>
            <person name="Klenk H.-P."/>
        </authorList>
    </citation>
    <scope>NUCLEOTIDE SEQUENCE [LARGE SCALE GENOMIC DNA]</scope>
    <source>
        <strain evidence="9 10">DSM 44653</strain>
    </source>
</reference>
<evidence type="ECO:0000256" key="5">
    <source>
        <dbReference type="ARBA" id="ARBA00022989"/>
    </source>
</evidence>
<evidence type="ECO:0000256" key="1">
    <source>
        <dbReference type="ARBA" id="ARBA00004651"/>
    </source>
</evidence>
<keyword evidence="10" id="KW-1185">Reference proteome</keyword>
<evidence type="ECO:0000256" key="4">
    <source>
        <dbReference type="ARBA" id="ARBA00022692"/>
    </source>
</evidence>